<dbReference type="PRINTS" id="PR00941">
    <property type="entry name" value="CDATPASE"/>
</dbReference>
<dbReference type="InterPro" id="IPR023214">
    <property type="entry name" value="HAD_sf"/>
</dbReference>
<dbReference type="EMBL" id="PCGR01000005">
    <property type="protein sequence ID" value="PJK15764.1"/>
    <property type="molecule type" value="Genomic_DNA"/>
</dbReference>
<accession>A0A2M9EX22</accession>
<feature type="transmembrane region" description="Helical" evidence="17">
    <location>
        <begin position="12"/>
        <end position="30"/>
    </location>
</feature>
<name>A0A2M9EX22_9BACL</name>
<dbReference type="SUPFAM" id="SSF81653">
    <property type="entry name" value="Calcium ATPase, transduction domain A"/>
    <property type="match status" value="1"/>
</dbReference>
<keyword evidence="20" id="KW-1185">Reference proteome</keyword>
<dbReference type="SFLD" id="SFLDG00002">
    <property type="entry name" value="C1.7:_P-type_atpase_like"/>
    <property type="match status" value="1"/>
</dbReference>
<keyword evidence="5" id="KW-0597">Phosphoprotein</keyword>
<dbReference type="GO" id="GO:0046872">
    <property type="term" value="F:metal ion binding"/>
    <property type="evidence" value="ECO:0007669"/>
    <property type="project" value="UniProtKB-KW"/>
</dbReference>
<evidence type="ECO:0000256" key="16">
    <source>
        <dbReference type="ARBA" id="ARBA00023136"/>
    </source>
</evidence>
<dbReference type="InterPro" id="IPR023299">
    <property type="entry name" value="ATPase_P-typ_cyto_dom_N"/>
</dbReference>
<dbReference type="InterPro" id="IPR051949">
    <property type="entry name" value="Cation_Transport_ATPase"/>
</dbReference>
<evidence type="ECO:0000256" key="10">
    <source>
        <dbReference type="ARBA" id="ARBA00022840"/>
    </source>
</evidence>
<feature type="transmembrane region" description="Helical" evidence="17">
    <location>
        <begin position="67"/>
        <end position="84"/>
    </location>
</feature>
<dbReference type="Pfam" id="PF00702">
    <property type="entry name" value="Hydrolase"/>
    <property type="match status" value="1"/>
</dbReference>
<evidence type="ECO:0000256" key="11">
    <source>
        <dbReference type="ARBA" id="ARBA00022842"/>
    </source>
</evidence>
<dbReference type="InterPro" id="IPR018303">
    <property type="entry name" value="ATPase_P-typ_P_site"/>
</dbReference>
<sequence>MLTVWNRILPHIELINALTSGILILIGWALSKTEFTTASVVVFLSAFVIGGFFKAKEGLEKTIHERKLNVELLMILAAIGSSIIGYWAEGAILIFIFALSGALETYTMNKSKKEIAALVNMQPDEAWKLDEHNQAHLVSVDSLKVGDRLRIKPGEKIPADAVIMEGSSSIDESAISGEPIPVLKRLDDAIFAGTVNGSGALIVKVVKENADSLFQKIISLVQAAQNEKSPSQQFIERFEGTYVKTVLVTVAILLFLPHYILGWDWSTTFYRAMVFLVVASPCAVVASIMPATLASISNGARHGILFKGGSHLESLTKLTAIAFDKTGTLTQGKPVVTDFIVRPDLDRNHALHIVASIEDKSNHPLAVAITQYAKEQGIVPNMQVQVEDVTGFGMIGTTEGHSYKIGKPDFVGRDEAFAFHEGVAPTLASQGKTVTYIRDEQGIVALIALKDQVREEAKQTIATLKQLGITTIMLTGDNAKTAETIAKEAGIDRFVAECLPETKVEHLKELKKDFPFVGMVGDGINDAPALATATTGFAMGDGTDVALETADVVLMKNELTKIAYAVRLSRKMQRIVKQNLLFSVAVIAVLIVSNFLQVVNLPLGVIGHEGSTILVILNGLRMLQKA</sequence>
<reference evidence="19 20" key="1">
    <citation type="submission" date="2017-10" db="EMBL/GenBank/DDBJ databases">
        <title>Draft genome of Chryseomicrobium casticus sp. nov.</title>
        <authorList>
            <person name="Chakraborty R."/>
            <person name="Saha T."/>
        </authorList>
    </citation>
    <scope>NUCLEOTIDE SEQUENCE [LARGE SCALE GENOMIC DNA]</scope>
    <source>
        <strain evidence="19 20">ET03</strain>
    </source>
</reference>
<dbReference type="SUPFAM" id="SSF56784">
    <property type="entry name" value="HAD-like"/>
    <property type="match status" value="1"/>
</dbReference>
<dbReference type="InterPro" id="IPR008250">
    <property type="entry name" value="ATPase_P-typ_transduc_dom_A_sf"/>
</dbReference>
<dbReference type="PANTHER" id="PTHR43079:SF1">
    <property type="entry name" value="CADMIUM_ZINC-TRANSPORTING ATPASE HMA1, CHLOROPLASTIC-RELATED"/>
    <property type="match status" value="1"/>
</dbReference>
<keyword evidence="7 17" id="KW-0479">Metal-binding</keyword>
<evidence type="ECO:0000256" key="9">
    <source>
        <dbReference type="ARBA" id="ARBA00022796"/>
    </source>
</evidence>
<evidence type="ECO:0000256" key="2">
    <source>
        <dbReference type="ARBA" id="ARBA00006024"/>
    </source>
</evidence>
<feature type="transmembrane region" description="Helical" evidence="17">
    <location>
        <begin position="272"/>
        <end position="296"/>
    </location>
</feature>
<dbReference type="Pfam" id="PF00122">
    <property type="entry name" value="E1-E2_ATPase"/>
    <property type="match status" value="1"/>
</dbReference>
<evidence type="ECO:0000259" key="18">
    <source>
        <dbReference type="Pfam" id="PF00122"/>
    </source>
</evidence>
<dbReference type="InterPro" id="IPR059000">
    <property type="entry name" value="ATPase_P-type_domA"/>
</dbReference>
<evidence type="ECO:0000256" key="17">
    <source>
        <dbReference type="RuleBase" id="RU362081"/>
    </source>
</evidence>
<comment type="subcellular location">
    <subcellularLocation>
        <location evidence="1">Cell membrane</location>
        <topology evidence="1">Multi-pass membrane protein</topology>
    </subcellularLocation>
</comment>
<evidence type="ECO:0000256" key="7">
    <source>
        <dbReference type="ARBA" id="ARBA00022723"/>
    </source>
</evidence>
<gene>
    <name evidence="19" type="primary">cadA</name>
    <name evidence="19" type="ORF">CQS04_12850</name>
</gene>
<dbReference type="PANTHER" id="PTHR43079">
    <property type="entry name" value="PROBABLE CADMIUM/ZINC-TRANSPORTING ATPASE HMA1"/>
    <property type="match status" value="1"/>
</dbReference>
<feature type="domain" description="P-type ATPase A" evidence="18">
    <location>
        <begin position="121"/>
        <end position="222"/>
    </location>
</feature>
<dbReference type="InterPro" id="IPR027256">
    <property type="entry name" value="P-typ_ATPase_IB"/>
</dbReference>
<feature type="transmembrane region" description="Helical" evidence="17">
    <location>
        <begin position="36"/>
        <end position="55"/>
    </location>
</feature>
<dbReference type="InterPro" id="IPR036412">
    <property type="entry name" value="HAD-like_sf"/>
</dbReference>
<proteinExistence type="inferred from homology"/>
<evidence type="ECO:0000256" key="15">
    <source>
        <dbReference type="ARBA" id="ARBA00023065"/>
    </source>
</evidence>
<dbReference type="SUPFAM" id="SSF81660">
    <property type="entry name" value="Metal cation-transporting ATPase, ATP-binding domain N"/>
    <property type="match status" value="1"/>
</dbReference>
<dbReference type="RefSeq" id="WP_100354542.1">
    <property type="nucleotide sequence ID" value="NZ_PCGR01000005.1"/>
</dbReference>
<keyword evidence="14" id="KW-0186">Copper</keyword>
<keyword evidence="4 17" id="KW-1003">Cell membrane</keyword>
<evidence type="ECO:0000313" key="20">
    <source>
        <dbReference type="Proteomes" id="UP000228680"/>
    </source>
</evidence>
<dbReference type="Gene3D" id="3.40.50.1000">
    <property type="entry name" value="HAD superfamily/HAD-like"/>
    <property type="match status" value="1"/>
</dbReference>
<dbReference type="GO" id="GO:0006825">
    <property type="term" value="P:copper ion transport"/>
    <property type="evidence" value="ECO:0007669"/>
    <property type="project" value="UniProtKB-KW"/>
</dbReference>
<dbReference type="NCBIfam" id="TIGR01494">
    <property type="entry name" value="ATPase_P-type"/>
    <property type="match status" value="1"/>
</dbReference>
<dbReference type="GO" id="GO:0005524">
    <property type="term" value="F:ATP binding"/>
    <property type="evidence" value="ECO:0007669"/>
    <property type="project" value="UniProtKB-UniRule"/>
</dbReference>
<keyword evidence="11" id="KW-0460">Magnesium</keyword>
<dbReference type="InterPro" id="IPR001757">
    <property type="entry name" value="P_typ_ATPase"/>
</dbReference>
<feature type="transmembrane region" description="Helical" evidence="17">
    <location>
        <begin position="580"/>
        <end position="599"/>
    </location>
</feature>
<keyword evidence="12" id="KW-1278">Translocase</keyword>
<dbReference type="PROSITE" id="PS00154">
    <property type="entry name" value="ATPASE_E1_E2"/>
    <property type="match status" value="1"/>
</dbReference>
<evidence type="ECO:0000313" key="19">
    <source>
        <dbReference type="EMBL" id="PJK15764.1"/>
    </source>
</evidence>
<evidence type="ECO:0000256" key="1">
    <source>
        <dbReference type="ARBA" id="ARBA00004651"/>
    </source>
</evidence>
<dbReference type="SFLD" id="SFLDS00003">
    <property type="entry name" value="Haloacid_Dehalogenase"/>
    <property type="match status" value="1"/>
</dbReference>
<dbReference type="InterPro" id="IPR044492">
    <property type="entry name" value="P_typ_ATPase_HD_dom"/>
</dbReference>
<evidence type="ECO:0000256" key="14">
    <source>
        <dbReference type="ARBA" id="ARBA00023008"/>
    </source>
</evidence>
<dbReference type="OrthoDB" id="9766480at2"/>
<evidence type="ECO:0000256" key="5">
    <source>
        <dbReference type="ARBA" id="ARBA00022553"/>
    </source>
</evidence>
<keyword evidence="8 17" id="KW-0547">Nucleotide-binding</keyword>
<evidence type="ECO:0000256" key="12">
    <source>
        <dbReference type="ARBA" id="ARBA00022967"/>
    </source>
</evidence>
<dbReference type="NCBIfam" id="TIGR01512">
    <property type="entry name" value="ATPase-IB2_Cd"/>
    <property type="match status" value="1"/>
</dbReference>
<dbReference type="AlphaFoldDB" id="A0A2M9EX22"/>
<organism evidence="19 20">
    <name type="scientific">Chryseomicrobium excrementi</name>
    <dbReference type="NCBI Taxonomy" id="2041346"/>
    <lineage>
        <taxon>Bacteria</taxon>
        <taxon>Bacillati</taxon>
        <taxon>Bacillota</taxon>
        <taxon>Bacilli</taxon>
        <taxon>Bacillales</taxon>
        <taxon>Caryophanaceae</taxon>
        <taxon>Chryseomicrobium</taxon>
    </lineage>
</organism>
<evidence type="ECO:0000256" key="3">
    <source>
        <dbReference type="ARBA" id="ARBA00022448"/>
    </source>
</evidence>
<dbReference type="InterPro" id="IPR023298">
    <property type="entry name" value="ATPase_P-typ_TM_dom_sf"/>
</dbReference>
<feature type="transmembrane region" description="Helical" evidence="17">
    <location>
        <begin position="241"/>
        <end position="260"/>
    </location>
</feature>
<keyword evidence="13 17" id="KW-1133">Transmembrane helix</keyword>
<keyword evidence="10 17" id="KW-0067">ATP-binding</keyword>
<comment type="similarity">
    <text evidence="2 17">Belongs to the cation transport ATPase (P-type) (TC 3.A.3) family. Type IB subfamily.</text>
</comment>
<evidence type="ECO:0000256" key="4">
    <source>
        <dbReference type="ARBA" id="ARBA00022475"/>
    </source>
</evidence>
<feature type="transmembrane region" description="Helical" evidence="17">
    <location>
        <begin position="90"/>
        <end position="108"/>
    </location>
</feature>
<dbReference type="SUPFAM" id="SSF81665">
    <property type="entry name" value="Calcium ATPase, transmembrane domain M"/>
    <property type="match status" value="1"/>
</dbReference>
<dbReference type="FunFam" id="2.70.150.10:FF:000020">
    <property type="entry name" value="Copper-exporting P-type ATPase A"/>
    <property type="match status" value="1"/>
</dbReference>
<dbReference type="CDD" id="cd07551">
    <property type="entry name" value="P-type_ATPase_HM_ZosA_PfeT-like"/>
    <property type="match status" value="1"/>
</dbReference>
<dbReference type="SFLD" id="SFLDF00027">
    <property type="entry name" value="p-type_atpase"/>
    <property type="match status" value="1"/>
</dbReference>
<dbReference type="Proteomes" id="UP000228680">
    <property type="component" value="Unassembled WGS sequence"/>
</dbReference>
<keyword evidence="6 17" id="KW-0812">Transmembrane</keyword>
<dbReference type="PRINTS" id="PR00119">
    <property type="entry name" value="CATATPASE"/>
</dbReference>
<evidence type="ECO:0000256" key="6">
    <source>
        <dbReference type="ARBA" id="ARBA00022692"/>
    </source>
</evidence>
<keyword evidence="16 17" id="KW-0472">Membrane</keyword>
<evidence type="ECO:0000256" key="13">
    <source>
        <dbReference type="ARBA" id="ARBA00022989"/>
    </source>
</evidence>
<dbReference type="Gene3D" id="3.40.1110.10">
    <property type="entry name" value="Calcium-transporting ATPase, cytoplasmic domain N"/>
    <property type="match status" value="1"/>
</dbReference>
<protein>
    <submittedName>
        <fullName evidence="19">Cadmium-translocating P-type ATPase</fullName>
    </submittedName>
</protein>
<evidence type="ECO:0000256" key="8">
    <source>
        <dbReference type="ARBA" id="ARBA00022741"/>
    </source>
</evidence>
<keyword evidence="3" id="KW-0813">Transport</keyword>
<dbReference type="GO" id="GO:0016887">
    <property type="term" value="F:ATP hydrolysis activity"/>
    <property type="evidence" value="ECO:0007669"/>
    <property type="project" value="InterPro"/>
</dbReference>
<comment type="caution">
    <text evidence="19">The sequence shown here is derived from an EMBL/GenBank/DDBJ whole genome shotgun (WGS) entry which is preliminary data.</text>
</comment>
<dbReference type="GO" id="GO:0019829">
    <property type="term" value="F:ATPase-coupled monoatomic cation transmembrane transporter activity"/>
    <property type="evidence" value="ECO:0007669"/>
    <property type="project" value="InterPro"/>
</dbReference>
<keyword evidence="15" id="KW-0406">Ion transport</keyword>
<dbReference type="Gene3D" id="2.70.150.10">
    <property type="entry name" value="Calcium-transporting ATPase, cytoplasmic transduction domain A"/>
    <property type="match status" value="1"/>
</dbReference>
<keyword evidence="9" id="KW-0187">Copper transport</keyword>
<dbReference type="GO" id="GO:0005886">
    <property type="term" value="C:plasma membrane"/>
    <property type="evidence" value="ECO:0007669"/>
    <property type="project" value="UniProtKB-SubCell"/>
</dbReference>
<dbReference type="NCBIfam" id="TIGR01525">
    <property type="entry name" value="ATPase-IB_hvy"/>
    <property type="match status" value="1"/>
</dbReference>